<evidence type="ECO:0000313" key="2">
    <source>
        <dbReference type="Proteomes" id="UP000029692"/>
    </source>
</evidence>
<reference evidence="1 2" key="1">
    <citation type="submission" date="2014-05" db="EMBL/GenBank/DDBJ databases">
        <title>De novo Genome Sequence of Spirocheata sp.</title>
        <authorList>
            <person name="Shivani Y."/>
            <person name="Subhash Y."/>
            <person name="Tushar L."/>
            <person name="Sasikala C."/>
            <person name="Ramana C.V."/>
        </authorList>
    </citation>
    <scope>NUCLEOTIDE SEQUENCE [LARGE SCALE GENOMIC DNA]</scope>
    <source>
        <strain evidence="1 2">JC230</strain>
    </source>
</reference>
<sequence length="351" mass="40524">MRIGYFLYHDISKNDGVTKKVFMQVQQWQRFGHEVKLFVVSEHVPKNYISSEICVPKGGLLKSKFGIYHELNRAVEEFDPDRLYLRYVPFCRNTLVLLRAYKTVIEINSDEIKEQKLVLRKNPNVKNLLSLVANAMTRNFQLQLADGLITVTNELRVRAAKLHHNTIAIPNSADLSIQLQIKKVDVDRRIGFFFIGSPNQSWHGVDLIVGLAERLPEYDFHIVGSEGESTTNLFYYGYRTEYDDILAKCDISIGSLALFRENMLEACPLKVREYLARGFPVIIGYEDTAFLKELPNFILKIDLSKGISQKSIQEIKSFAKKMKNYIVRRDEIESIDSTVVESQRLKFMTQL</sequence>
<dbReference type="OrthoDB" id="6385861at2"/>
<dbReference type="eggNOG" id="COG0438">
    <property type="taxonomic scope" value="Bacteria"/>
</dbReference>
<dbReference type="AlphaFoldDB" id="A0A098QXB2"/>
<proteinExistence type="predicted"/>
<dbReference type="RefSeq" id="WP_037549244.1">
    <property type="nucleotide sequence ID" value="NZ_JNUP01000069.1"/>
</dbReference>
<dbReference type="STRING" id="1480694.DC28_12850"/>
<dbReference type="EMBL" id="JNUP01000069">
    <property type="protein sequence ID" value="KGE71132.1"/>
    <property type="molecule type" value="Genomic_DNA"/>
</dbReference>
<comment type="caution">
    <text evidence="1">The sequence shown here is derived from an EMBL/GenBank/DDBJ whole genome shotgun (WGS) entry which is preliminary data.</text>
</comment>
<protein>
    <recommendedName>
        <fullName evidence="3">Glycosyltransferase subfamily 4-like N-terminal domain-containing protein</fullName>
    </recommendedName>
</protein>
<evidence type="ECO:0000313" key="1">
    <source>
        <dbReference type="EMBL" id="KGE71132.1"/>
    </source>
</evidence>
<dbReference type="SUPFAM" id="SSF53756">
    <property type="entry name" value="UDP-Glycosyltransferase/glycogen phosphorylase"/>
    <property type="match status" value="1"/>
</dbReference>
<organism evidence="1 2">
    <name type="scientific">Spirochaeta lutea</name>
    <dbReference type="NCBI Taxonomy" id="1480694"/>
    <lineage>
        <taxon>Bacteria</taxon>
        <taxon>Pseudomonadati</taxon>
        <taxon>Spirochaetota</taxon>
        <taxon>Spirochaetia</taxon>
        <taxon>Spirochaetales</taxon>
        <taxon>Spirochaetaceae</taxon>
        <taxon>Spirochaeta</taxon>
    </lineage>
</organism>
<dbReference type="Gene3D" id="3.40.50.2000">
    <property type="entry name" value="Glycogen Phosphorylase B"/>
    <property type="match status" value="2"/>
</dbReference>
<name>A0A098QXB2_9SPIO</name>
<dbReference type="Proteomes" id="UP000029692">
    <property type="component" value="Unassembled WGS sequence"/>
</dbReference>
<accession>A0A098QXB2</accession>
<keyword evidence="2" id="KW-1185">Reference proteome</keyword>
<evidence type="ECO:0008006" key="3">
    <source>
        <dbReference type="Google" id="ProtNLM"/>
    </source>
</evidence>
<gene>
    <name evidence="1" type="ORF">DC28_12850</name>
</gene>